<organism evidence="1 2">
    <name type="scientific">Pyrenophora tritici-repentis</name>
    <dbReference type="NCBI Taxonomy" id="45151"/>
    <lineage>
        <taxon>Eukaryota</taxon>
        <taxon>Fungi</taxon>
        <taxon>Dikarya</taxon>
        <taxon>Ascomycota</taxon>
        <taxon>Pezizomycotina</taxon>
        <taxon>Dothideomycetes</taxon>
        <taxon>Pleosporomycetidae</taxon>
        <taxon>Pleosporales</taxon>
        <taxon>Pleosporineae</taxon>
        <taxon>Pleosporaceae</taxon>
        <taxon>Pyrenophora</taxon>
    </lineage>
</organism>
<evidence type="ECO:0000313" key="2">
    <source>
        <dbReference type="Proteomes" id="UP000245464"/>
    </source>
</evidence>
<protein>
    <submittedName>
        <fullName evidence="1">Uncharacterized protein</fullName>
    </submittedName>
</protein>
<evidence type="ECO:0000313" key="1">
    <source>
        <dbReference type="EMBL" id="KAF7569226.1"/>
    </source>
</evidence>
<dbReference type="EMBL" id="NQIK02000006">
    <property type="protein sequence ID" value="KAF7569226.1"/>
    <property type="molecule type" value="Genomic_DNA"/>
</dbReference>
<accession>A0A834VLS9</accession>
<proteinExistence type="predicted"/>
<reference evidence="1 2" key="1">
    <citation type="journal article" date="2018" name="BMC Genomics">
        <title>Comparative genomics of the wheat fungal pathogen Pyrenophora tritici-repentis reveals chromosomal variations and genome plasticity.</title>
        <authorList>
            <person name="Moolhuijzen P."/>
            <person name="See P.T."/>
            <person name="Hane J.K."/>
            <person name="Shi G."/>
            <person name="Liu Z."/>
            <person name="Oliver R.P."/>
            <person name="Moffat C.S."/>
        </authorList>
    </citation>
    <scope>NUCLEOTIDE SEQUENCE [LARGE SCALE GENOMIC DNA]</scope>
    <source>
        <strain evidence="1">M4</strain>
    </source>
</reference>
<dbReference type="AlphaFoldDB" id="A0A834VLS9"/>
<sequence>MLSPLLPMTSSTTIFALSACANTTTATISQFESCPVTTYSAVRVC</sequence>
<dbReference type="KEGG" id="ptrr:90957000"/>
<dbReference type="GeneID" id="90957000"/>
<dbReference type="Proteomes" id="UP000245464">
    <property type="component" value="Chromosome 6"/>
</dbReference>
<comment type="caution">
    <text evidence="1">The sequence shown here is derived from an EMBL/GenBank/DDBJ whole genome shotgun (WGS) entry which is preliminary data.</text>
</comment>
<gene>
    <name evidence="1" type="ORF">PtrM4_116410</name>
</gene>
<name>A0A834VLS9_9PLEO</name>
<dbReference type="RefSeq" id="XP_065961397.1">
    <property type="nucleotide sequence ID" value="XM_066108212.1"/>
</dbReference>